<gene>
    <name evidence="3" type="primary">SGE1</name>
    <name evidence="3" type="ORF">J7337_005248</name>
</gene>
<dbReference type="EMBL" id="JAHBCI010000004">
    <property type="protein sequence ID" value="KAG9502421.1"/>
    <property type="molecule type" value="Genomic_DNA"/>
</dbReference>
<accession>A0A9P8DIC3</accession>
<proteinExistence type="inferred from homology"/>
<evidence type="ECO:0000313" key="4">
    <source>
        <dbReference type="Proteomes" id="UP000827133"/>
    </source>
</evidence>
<dbReference type="InterPro" id="IPR018608">
    <property type="entry name" value="Gti1/Pac2"/>
</dbReference>
<dbReference type="GO" id="GO:0003677">
    <property type="term" value="F:DNA binding"/>
    <property type="evidence" value="ECO:0007669"/>
    <property type="project" value="TreeGrafter"/>
</dbReference>
<reference evidence="3" key="1">
    <citation type="journal article" date="2021" name="Mol. Plant Microbe Interact.">
        <title>Telomere to telomere genome assembly of Fusarium musae F31, causal agent of crown rot disease of banana.</title>
        <authorList>
            <person name="Degradi L."/>
            <person name="Tava V."/>
            <person name="Kunova A."/>
            <person name="Cortesi P."/>
            <person name="Saracchi M."/>
            <person name="Pasquali M."/>
        </authorList>
    </citation>
    <scope>NUCLEOTIDE SEQUENCE</scope>
    <source>
        <strain evidence="3">F31</strain>
    </source>
</reference>
<dbReference type="AlphaFoldDB" id="A0A9P8DIC3"/>
<dbReference type="Proteomes" id="UP000827133">
    <property type="component" value="Unassembled WGS sequence"/>
</dbReference>
<feature type="compositionally biased region" description="Low complexity" evidence="2">
    <location>
        <begin position="106"/>
        <end position="116"/>
    </location>
</feature>
<dbReference type="KEGG" id="fmu:J7337_005248"/>
<dbReference type="PANTHER" id="PTHR28027">
    <property type="entry name" value="TRANSCRIPTIONAL REGULATOR MIT1"/>
    <property type="match status" value="1"/>
</dbReference>
<dbReference type="GeneID" id="68313104"/>
<evidence type="ECO:0000256" key="2">
    <source>
        <dbReference type="SAM" id="MobiDB-lite"/>
    </source>
</evidence>
<evidence type="ECO:0000256" key="1">
    <source>
        <dbReference type="ARBA" id="ARBA00008359"/>
    </source>
</evidence>
<comment type="similarity">
    <text evidence="1">Belongs to the MIT1/WOR1 family.</text>
</comment>
<protein>
    <submittedName>
        <fullName evidence="3">Multidrug transporter</fullName>
    </submittedName>
</protein>
<name>A0A9P8DIC3_9HYPO</name>
<feature type="region of interest" description="Disordered" evidence="2">
    <location>
        <begin position="94"/>
        <end position="120"/>
    </location>
</feature>
<dbReference type="PANTHER" id="PTHR28027:SF2">
    <property type="entry name" value="TRANSCRIPTIONAL REGULATOR MIT1"/>
    <property type="match status" value="1"/>
</dbReference>
<sequence>MSGTTQLRPTYHGYVRDTTDALIIFEACLAGQLLHVPRRPHDRERQNVIKSGSIFVYEEHASGIKRWTDSITWSPSRIMGNYLVYRQLEKPFAPGEKKRAKGKGGKSTTQSGGISKPRQRNALPFQQGLEHGNEYPSVPSDEDRQLVGSLVDSYDFKEQGLVKKTISITYNGVPHHLISYYTVEDVKAGLLTSPADDQGLRGVVPRAELTNGQNFRAPIEESIGGAYMPGMRHSAAPATDAPAADAPAADASATGTSAVGTSATSASAVGTSATSASAIGTSATSASAIRATATSASAIHAPATGAPKWLPAVL</sequence>
<feature type="region of interest" description="Disordered" evidence="2">
    <location>
        <begin position="234"/>
        <end position="256"/>
    </location>
</feature>
<dbReference type="RefSeq" id="XP_044681421.1">
    <property type="nucleotide sequence ID" value="XM_044822930.1"/>
</dbReference>
<comment type="caution">
    <text evidence="3">The sequence shown here is derived from an EMBL/GenBank/DDBJ whole genome shotgun (WGS) entry which is preliminary data.</text>
</comment>
<evidence type="ECO:0000313" key="3">
    <source>
        <dbReference type="EMBL" id="KAG9502421.1"/>
    </source>
</evidence>
<keyword evidence="4" id="KW-1185">Reference proteome</keyword>
<dbReference type="Pfam" id="PF09729">
    <property type="entry name" value="Gti1_Pac2"/>
    <property type="match status" value="1"/>
</dbReference>
<organism evidence="3 4">
    <name type="scientific">Fusarium musae</name>
    <dbReference type="NCBI Taxonomy" id="1042133"/>
    <lineage>
        <taxon>Eukaryota</taxon>
        <taxon>Fungi</taxon>
        <taxon>Dikarya</taxon>
        <taxon>Ascomycota</taxon>
        <taxon>Pezizomycotina</taxon>
        <taxon>Sordariomycetes</taxon>
        <taxon>Hypocreomycetidae</taxon>
        <taxon>Hypocreales</taxon>
        <taxon>Nectriaceae</taxon>
        <taxon>Fusarium</taxon>
    </lineage>
</organism>